<protein>
    <submittedName>
        <fullName evidence="2">Uncharacterized protein</fullName>
    </submittedName>
</protein>
<evidence type="ECO:0000313" key="2">
    <source>
        <dbReference type="EMBL" id="GAA4718169.1"/>
    </source>
</evidence>
<reference evidence="3" key="1">
    <citation type="journal article" date="2019" name="Int. J. Syst. Evol. Microbiol.">
        <title>The Global Catalogue of Microorganisms (GCM) 10K type strain sequencing project: providing services to taxonomists for standard genome sequencing and annotation.</title>
        <authorList>
            <consortium name="The Broad Institute Genomics Platform"/>
            <consortium name="The Broad Institute Genome Sequencing Center for Infectious Disease"/>
            <person name="Wu L."/>
            <person name="Ma J."/>
        </authorList>
    </citation>
    <scope>NUCLEOTIDE SEQUENCE [LARGE SCALE GENOMIC DNA]</scope>
    <source>
        <strain evidence="3">JCM 17975</strain>
    </source>
</reference>
<dbReference type="RefSeq" id="WP_253878362.1">
    <property type="nucleotide sequence ID" value="NZ_BAABHM010000027.1"/>
</dbReference>
<keyword evidence="1" id="KW-0472">Membrane</keyword>
<keyword evidence="1" id="KW-0812">Transmembrane</keyword>
<organism evidence="2 3">
    <name type="scientific">Promicromonospora umidemergens</name>
    <dbReference type="NCBI Taxonomy" id="629679"/>
    <lineage>
        <taxon>Bacteria</taxon>
        <taxon>Bacillati</taxon>
        <taxon>Actinomycetota</taxon>
        <taxon>Actinomycetes</taxon>
        <taxon>Micrococcales</taxon>
        <taxon>Promicromonosporaceae</taxon>
        <taxon>Promicromonospora</taxon>
    </lineage>
</organism>
<feature type="transmembrane region" description="Helical" evidence="1">
    <location>
        <begin position="200"/>
        <end position="221"/>
    </location>
</feature>
<dbReference type="EMBL" id="BAABHM010000027">
    <property type="protein sequence ID" value="GAA4718169.1"/>
    <property type="molecule type" value="Genomic_DNA"/>
</dbReference>
<keyword evidence="3" id="KW-1185">Reference proteome</keyword>
<feature type="transmembrane region" description="Helical" evidence="1">
    <location>
        <begin position="175"/>
        <end position="194"/>
    </location>
</feature>
<gene>
    <name evidence="2" type="ORF">GCM10023198_47160</name>
</gene>
<sequence length="267" mass="28632">MAELVAGDPDRSTNDGGRPSPAVLALRPLGYLSIGLVWTVIWLFAVALLVGSVGYLAFDDPESLLRGDDRPPVGQLVVLLVSALFLACVIGPGGWHVLTASWPLAVLSFVYAVRSLRPSYAREKLSFTAYGARGSTFGPPTAGDIALSLQPVRPGPFTDRVMRFYLAGWGWNGRLLLAMLPAGLAWSTAIGALMSGLSDAVHLVFGIVTVVLLVVSCVLGVRAFRAGPPRRGDQDEQAGGVTDLSADERAQRLEELKKRRAKRLRDR</sequence>
<feature type="transmembrane region" description="Helical" evidence="1">
    <location>
        <begin position="76"/>
        <end position="94"/>
    </location>
</feature>
<feature type="transmembrane region" description="Helical" evidence="1">
    <location>
        <begin position="100"/>
        <end position="116"/>
    </location>
</feature>
<evidence type="ECO:0000256" key="1">
    <source>
        <dbReference type="SAM" id="Phobius"/>
    </source>
</evidence>
<dbReference type="Proteomes" id="UP001500843">
    <property type="component" value="Unassembled WGS sequence"/>
</dbReference>
<feature type="transmembrane region" description="Helical" evidence="1">
    <location>
        <begin position="29"/>
        <end position="56"/>
    </location>
</feature>
<evidence type="ECO:0000313" key="3">
    <source>
        <dbReference type="Proteomes" id="UP001500843"/>
    </source>
</evidence>
<comment type="caution">
    <text evidence="2">The sequence shown here is derived from an EMBL/GenBank/DDBJ whole genome shotgun (WGS) entry which is preliminary data.</text>
</comment>
<proteinExistence type="predicted"/>
<name>A0ABP8XYM3_9MICO</name>
<keyword evidence="1" id="KW-1133">Transmembrane helix</keyword>
<accession>A0ABP8XYM3</accession>